<name>A0A1J5RFG9_9ZZZZ</name>
<dbReference type="PANTHER" id="PTHR30085:SF2">
    <property type="entry name" value="GLUTAMATE_ASPARTATE IMPORT SOLUTE-BINDING PROTEIN"/>
    <property type="match status" value="1"/>
</dbReference>
<evidence type="ECO:0000256" key="1">
    <source>
        <dbReference type="ARBA" id="ARBA00010333"/>
    </source>
</evidence>
<dbReference type="EMBL" id="MLJW01000193">
    <property type="protein sequence ID" value="OIQ94106.1"/>
    <property type="molecule type" value="Genomic_DNA"/>
</dbReference>
<evidence type="ECO:0000313" key="5">
    <source>
        <dbReference type="EMBL" id="OIQ94106.1"/>
    </source>
</evidence>
<comment type="similarity">
    <text evidence="1">Belongs to the bacterial solute-binding protein 3 family.</text>
</comment>
<reference evidence="5" key="1">
    <citation type="submission" date="2016-10" db="EMBL/GenBank/DDBJ databases">
        <title>Sequence of Gallionella enrichment culture.</title>
        <authorList>
            <person name="Poehlein A."/>
            <person name="Muehling M."/>
            <person name="Daniel R."/>
        </authorList>
    </citation>
    <scope>NUCLEOTIDE SEQUENCE</scope>
</reference>
<dbReference type="Gene3D" id="3.40.190.10">
    <property type="entry name" value="Periplasmic binding protein-like II"/>
    <property type="match status" value="2"/>
</dbReference>
<dbReference type="Pfam" id="PF00497">
    <property type="entry name" value="SBP_bac_3"/>
    <property type="match status" value="1"/>
</dbReference>
<comment type="caution">
    <text evidence="5">The sequence shown here is derived from an EMBL/GenBank/DDBJ whole genome shotgun (WGS) entry which is preliminary data.</text>
</comment>
<evidence type="ECO:0000259" key="4">
    <source>
        <dbReference type="SMART" id="SM00062"/>
    </source>
</evidence>
<keyword evidence="3" id="KW-0732">Signal</keyword>
<dbReference type="PANTHER" id="PTHR30085">
    <property type="entry name" value="AMINO ACID ABC TRANSPORTER PERMEASE"/>
    <property type="match status" value="1"/>
</dbReference>
<sequence length="305" mass="32947">MTQTEILMRTLQAAAIGLVFTAFAAGAQAQGLTGTLKKVKETGSITVGYRESSIPFSYLDNNGKPIGYAMDLCGKIVDAVKADLKMPDLKVNYVPVTSSNRIPLMDNGTIDLECGSTTNSVARQKQVAFGPTYFVINVTAAVKKDSGINSFEQLGGKNIVTTSGTTSVPLLKKYEKTKDLEFKEIYGKDHAESFLLLADGRASAFVMDDILLAGQIANAKDPAAYKILPGSLRQEPYSMMLRKDDPQFKALVDKTIAGVMTSGEINKIYAKWFTTAIPPKGINLNFPETAAIKEAFAHPNDKGVE</sequence>
<gene>
    <name evidence="5" type="primary">gltI_1</name>
    <name evidence="5" type="ORF">GALL_239240</name>
</gene>
<keyword evidence="2" id="KW-0813">Transport</keyword>
<dbReference type="GO" id="GO:0030288">
    <property type="term" value="C:outer membrane-bounded periplasmic space"/>
    <property type="evidence" value="ECO:0007669"/>
    <property type="project" value="TreeGrafter"/>
</dbReference>
<dbReference type="SUPFAM" id="SSF53850">
    <property type="entry name" value="Periplasmic binding protein-like II"/>
    <property type="match status" value="1"/>
</dbReference>
<evidence type="ECO:0000256" key="2">
    <source>
        <dbReference type="ARBA" id="ARBA00022448"/>
    </source>
</evidence>
<protein>
    <submittedName>
        <fullName evidence="5">Glutamate/aspartate periplasmic-binding protein</fullName>
    </submittedName>
</protein>
<evidence type="ECO:0000256" key="3">
    <source>
        <dbReference type="ARBA" id="ARBA00022729"/>
    </source>
</evidence>
<feature type="domain" description="Solute-binding protein family 3/N-terminal" evidence="4">
    <location>
        <begin position="44"/>
        <end position="276"/>
    </location>
</feature>
<accession>A0A1J5RFG9</accession>
<dbReference type="SMART" id="SM00062">
    <property type="entry name" value="PBPb"/>
    <property type="match status" value="1"/>
</dbReference>
<dbReference type="GO" id="GO:0006865">
    <property type="term" value="P:amino acid transport"/>
    <property type="evidence" value="ECO:0007669"/>
    <property type="project" value="TreeGrafter"/>
</dbReference>
<proteinExistence type="inferred from homology"/>
<dbReference type="AlphaFoldDB" id="A0A1J5RFG9"/>
<dbReference type="GO" id="GO:0005576">
    <property type="term" value="C:extracellular region"/>
    <property type="evidence" value="ECO:0007669"/>
    <property type="project" value="TreeGrafter"/>
</dbReference>
<dbReference type="InterPro" id="IPR051455">
    <property type="entry name" value="Bact_solute-bind_prot3"/>
</dbReference>
<dbReference type="CDD" id="cd13688">
    <property type="entry name" value="PBP2_GltI_DEBP"/>
    <property type="match status" value="1"/>
</dbReference>
<dbReference type="InterPro" id="IPR001638">
    <property type="entry name" value="Solute-binding_3/MltF_N"/>
</dbReference>
<organism evidence="5">
    <name type="scientific">mine drainage metagenome</name>
    <dbReference type="NCBI Taxonomy" id="410659"/>
    <lineage>
        <taxon>unclassified sequences</taxon>
        <taxon>metagenomes</taxon>
        <taxon>ecological metagenomes</taxon>
    </lineage>
</organism>